<dbReference type="Pfam" id="PF00982">
    <property type="entry name" value="Glyco_transf_20"/>
    <property type="match status" value="1"/>
</dbReference>
<comment type="subunit">
    <text evidence="3 9">Homotetramer.</text>
</comment>
<dbReference type="RefSeq" id="WP_114769403.1">
    <property type="nucleotide sequence ID" value="NZ_QQBB01000002.1"/>
</dbReference>
<comment type="similarity">
    <text evidence="2 9">Belongs to the glycosyltransferase 20 family.</text>
</comment>
<dbReference type="PANTHER" id="PTHR10788">
    <property type="entry name" value="TREHALOSE-6-PHOSPHATE SYNTHASE"/>
    <property type="match status" value="1"/>
</dbReference>
<evidence type="ECO:0000256" key="10">
    <source>
        <dbReference type="SAM" id="MobiDB-lite"/>
    </source>
</evidence>
<evidence type="ECO:0000256" key="5">
    <source>
        <dbReference type="ARBA" id="ARBA00018539"/>
    </source>
</evidence>
<dbReference type="PANTHER" id="PTHR10788:SF106">
    <property type="entry name" value="BCDNA.GH08860"/>
    <property type="match status" value="1"/>
</dbReference>
<dbReference type="CDD" id="cd03788">
    <property type="entry name" value="GT20_TPS"/>
    <property type="match status" value="1"/>
</dbReference>
<organism evidence="11 12">
    <name type="scientific">Microvirga subterranea</name>
    <dbReference type="NCBI Taxonomy" id="186651"/>
    <lineage>
        <taxon>Bacteria</taxon>
        <taxon>Pseudomonadati</taxon>
        <taxon>Pseudomonadota</taxon>
        <taxon>Alphaproteobacteria</taxon>
        <taxon>Hyphomicrobiales</taxon>
        <taxon>Methylobacteriaceae</taxon>
        <taxon>Microvirga</taxon>
    </lineage>
</organism>
<dbReference type="OrthoDB" id="9815690at2"/>
<sequence>MERPLGASGRLVVISNRVPLPAKDGNSSAGGLAVALEAALKQHGGLWFGWSGRTVDQVENAPQIIEAGKITFAVLDVHRKDFDLFYTGFANRALWPICHYRLDLLQVDRSQTEGYFRVNRTFAEALAPLLGPDDTIWIHDYHFIPLAAELRRLGCRNRIGFFLHIPWPPSDIASALPAYGRLQNGFTAYDLVGFHTKQDADNFRQCLLRENLGFPVGDGEYQVGGHRFRIGAFPVGIDADAFAETARAAERNPTVRRMRESMEKRRLIIGVDRLDYSKGIKERIESYSCFIRSNPQFRNKVVYLQVTPKSRSDVPEYKRMQHQIAEQAGWANGNLGEVDWTPIRYINKTIGHMALAGLYRMARVGLVTPLRDGMNLVAKEFVAAQDENDPGVLILSRFAGAMHELDAALLVNPYDTETTAAAIARALEMPLEERRERWRTMMDRLRGNGIDDWCQGFLDVLTSGKSPVPPPQEGRHVSSRRRVAHAPG</sequence>
<comment type="caution">
    <text evidence="11">The sequence shown here is derived from an EMBL/GenBank/DDBJ whole genome shotgun (WGS) entry which is preliminary data.</text>
</comment>
<evidence type="ECO:0000256" key="3">
    <source>
        <dbReference type="ARBA" id="ARBA00011881"/>
    </source>
</evidence>
<keyword evidence="6 9" id="KW-0328">Glycosyltransferase</keyword>
<dbReference type="GO" id="GO:0005992">
    <property type="term" value="P:trehalose biosynthetic process"/>
    <property type="evidence" value="ECO:0007669"/>
    <property type="project" value="UniProtKB-UniRule"/>
</dbReference>
<evidence type="ECO:0000313" key="12">
    <source>
        <dbReference type="Proteomes" id="UP000254925"/>
    </source>
</evidence>
<dbReference type="UniPathway" id="UPA00299"/>
<dbReference type="InterPro" id="IPR001830">
    <property type="entry name" value="Glyco_trans_20"/>
</dbReference>
<evidence type="ECO:0000256" key="1">
    <source>
        <dbReference type="ARBA" id="ARBA00005199"/>
    </source>
</evidence>
<dbReference type="InterPro" id="IPR012766">
    <property type="entry name" value="Trehalose_OtsA"/>
</dbReference>
<keyword evidence="7 9" id="KW-0808">Transferase</keyword>
<evidence type="ECO:0000256" key="4">
    <source>
        <dbReference type="ARBA" id="ARBA00012538"/>
    </source>
</evidence>
<name>A0A370HRU0_9HYPH</name>
<evidence type="ECO:0000256" key="6">
    <source>
        <dbReference type="ARBA" id="ARBA00022676"/>
    </source>
</evidence>
<comment type="catalytic activity">
    <reaction evidence="8 9">
        <text>D-glucose 6-phosphate + UDP-alpha-D-glucose = alpha,alpha-trehalose 6-phosphate + UDP + H(+)</text>
        <dbReference type="Rhea" id="RHEA:18889"/>
        <dbReference type="ChEBI" id="CHEBI:15378"/>
        <dbReference type="ChEBI" id="CHEBI:58223"/>
        <dbReference type="ChEBI" id="CHEBI:58429"/>
        <dbReference type="ChEBI" id="CHEBI:58885"/>
        <dbReference type="ChEBI" id="CHEBI:61548"/>
        <dbReference type="EC" id="2.4.1.15"/>
    </reaction>
</comment>
<accession>A0A370HRU0</accession>
<keyword evidence="12" id="KW-1185">Reference proteome</keyword>
<dbReference type="Proteomes" id="UP000254925">
    <property type="component" value="Unassembled WGS sequence"/>
</dbReference>
<comment type="function">
    <text evidence="9">Probably involved in the osmoprotection via the biosynthesis of trehalose. Catalyzes the transfer of glucose from UDP-alpha-D-glucose (UDP-Glc) to D-glucose 6-phosphate (Glc-6-P) to form trehalose-6-phosphate. Acts with retention of the anomeric configuration of the UDP-sugar donor.</text>
</comment>
<proteinExistence type="inferred from homology"/>
<evidence type="ECO:0000256" key="2">
    <source>
        <dbReference type="ARBA" id="ARBA00008799"/>
    </source>
</evidence>
<evidence type="ECO:0000256" key="9">
    <source>
        <dbReference type="RuleBase" id="RU362045"/>
    </source>
</evidence>
<evidence type="ECO:0000256" key="7">
    <source>
        <dbReference type="ARBA" id="ARBA00022679"/>
    </source>
</evidence>
<dbReference type="Gene3D" id="3.40.50.2000">
    <property type="entry name" value="Glycogen Phosphorylase B"/>
    <property type="match status" value="2"/>
</dbReference>
<protein>
    <recommendedName>
        <fullName evidence="5 9">Trehalose-6-phosphate synthase</fullName>
        <ecNumber evidence="4 9">2.4.1.15</ecNumber>
    </recommendedName>
    <alternativeName>
        <fullName evidence="9">Osmoregulatory trehalose synthesis protein A</fullName>
    </alternativeName>
    <alternativeName>
        <fullName evidence="9">UDP-glucose-glucosephosphate glucosyltransferase</fullName>
    </alternativeName>
</protein>
<dbReference type="NCBIfam" id="TIGR02400">
    <property type="entry name" value="trehalose_OtsA"/>
    <property type="match status" value="1"/>
</dbReference>
<feature type="compositionally biased region" description="Basic residues" evidence="10">
    <location>
        <begin position="477"/>
        <end position="488"/>
    </location>
</feature>
<evidence type="ECO:0000256" key="8">
    <source>
        <dbReference type="ARBA" id="ARBA00048039"/>
    </source>
</evidence>
<reference evidence="11 12" key="1">
    <citation type="submission" date="2018-07" db="EMBL/GenBank/DDBJ databases">
        <title>Genomic Encyclopedia of Type Strains, Phase IV (KMG-IV): sequencing the most valuable type-strain genomes for metagenomic binning, comparative biology and taxonomic classification.</title>
        <authorList>
            <person name="Goeker M."/>
        </authorList>
    </citation>
    <scope>NUCLEOTIDE SEQUENCE [LARGE SCALE GENOMIC DNA]</scope>
    <source>
        <strain evidence="11 12">DSM 14364</strain>
    </source>
</reference>
<comment type="pathway">
    <text evidence="1 9">Glycan biosynthesis; trehalose biosynthesis.</text>
</comment>
<dbReference type="AlphaFoldDB" id="A0A370HRU0"/>
<dbReference type="GO" id="GO:0003825">
    <property type="term" value="F:alpha,alpha-trehalose-phosphate synthase (UDP-forming) activity"/>
    <property type="evidence" value="ECO:0007669"/>
    <property type="project" value="UniProtKB-UniRule"/>
</dbReference>
<gene>
    <name evidence="11" type="ORF">DES45_102647</name>
</gene>
<dbReference type="EMBL" id="QQBB01000002">
    <property type="protein sequence ID" value="RDI61252.1"/>
    <property type="molecule type" value="Genomic_DNA"/>
</dbReference>
<dbReference type="EC" id="2.4.1.15" evidence="4 9"/>
<dbReference type="SUPFAM" id="SSF53756">
    <property type="entry name" value="UDP-Glycosyltransferase/glycogen phosphorylase"/>
    <property type="match status" value="1"/>
</dbReference>
<feature type="region of interest" description="Disordered" evidence="10">
    <location>
        <begin position="463"/>
        <end position="488"/>
    </location>
</feature>
<evidence type="ECO:0000313" key="11">
    <source>
        <dbReference type="EMBL" id="RDI61252.1"/>
    </source>
</evidence>